<evidence type="ECO:0000313" key="1">
    <source>
        <dbReference type="EMBL" id="GMS83967.1"/>
    </source>
</evidence>
<dbReference type="AlphaFoldDB" id="A0AAV5SKU6"/>
<reference evidence="1" key="1">
    <citation type="submission" date="2023-10" db="EMBL/GenBank/DDBJ databases">
        <title>Genome assembly of Pristionchus species.</title>
        <authorList>
            <person name="Yoshida K."/>
            <person name="Sommer R.J."/>
        </authorList>
    </citation>
    <scope>NUCLEOTIDE SEQUENCE</scope>
    <source>
        <strain evidence="1">RS0144</strain>
    </source>
</reference>
<dbReference type="EMBL" id="BTSX01000002">
    <property type="protein sequence ID" value="GMS83967.1"/>
    <property type="molecule type" value="Genomic_DNA"/>
</dbReference>
<comment type="caution">
    <text evidence="1">The sequence shown here is derived from an EMBL/GenBank/DDBJ whole genome shotgun (WGS) entry which is preliminary data.</text>
</comment>
<evidence type="ECO:0000313" key="2">
    <source>
        <dbReference type="Proteomes" id="UP001432027"/>
    </source>
</evidence>
<accession>A0AAV5SKU6</accession>
<organism evidence="1 2">
    <name type="scientific">Pristionchus entomophagus</name>
    <dbReference type="NCBI Taxonomy" id="358040"/>
    <lineage>
        <taxon>Eukaryota</taxon>
        <taxon>Metazoa</taxon>
        <taxon>Ecdysozoa</taxon>
        <taxon>Nematoda</taxon>
        <taxon>Chromadorea</taxon>
        <taxon>Rhabditida</taxon>
        <taxon>Rhabditina</taxon>
        <taxon>Diplogasteromorpha</taxon>
        <taxon>Diplogasteroidea</taxon>
        <taxon>Neodiplogasteridae</taxon>
        <taxon>Pristionchus</taxon>
    </lineage>
</organism>
<feature type="non-terminal residue" evidence="1">
    <location>
        <position position="1"/>
    </location>
</feature>
<dbReference type="Gene3D" id="1.25.10.10">
    <property type="entry name" value="Leucine-rich Repeat Variant"/>
    <property type="match status" value="1"/>
</dbReference>
<sequence>SLSDLSVPRVAAHSAKALSYFIYKCPKIITEIHFEGLMQSLEEMIRNKYTRLVPDPHGLVLGELLGLIKYVASTSPEGVPKF</sequence>
<keyword evidence="2" id="KW-1185">Reference proteome</keyword>
<protein>
    <submittedName>
        <fullName evidence="1">Uncharacterized protein</fullName>
    </submittedName>
</protein>
<dbReference type="Proteomes" id="UP001432027">
    <property type="component" value="Unassembled WGS sequence"/>
</dbReference>
<feature type="non-terminal residue" evidence="1">
    <location>
        <position position="82"/>
    </location>
</feature>
<dbReference type="InterPro" id="IPR011989">
    <property type="entry name" value="ARM-like"/>
</dbReference>
<gene>
    <name evidence="1" type="ORF">PENTCL1PPCAC_6142</name>
</gene>
<name>A0AAV5SKU6_9BILA</name>
<proteinExistence type="predicted"/>